<evidence type="ECO:0000313" key="6">
    <source>
        <dbReference type="Proteomes" id="UP000326198"/>
    </source>
</evidence>
<dbReference type="InterPro" id="IPR036770">
    <property type="entry name" value="Ankyrin_rpt-contain_sf"/>
</dbReference>
<dbReference type="PANTHER" id="PTHR10039">
    <property type="entry name" value="AMELOGENIN"/>
    <property type="match status" value="1"/>
</dbReference>
<dbReference type="SUPFAM" id="SSF48403">
    <property type="entry name" value="Ankyrin repeat"/>
    <property type="match status" value="1"/>
</dbReference>
<keyword evidence="1" id="KW-0677">Repeat</keyword>
<dbReference type="Pfam" id="PF12796">
    <property type="entry name" value="Ank_2"/>
    <property type="match status" value="2"/>
</dbReference>
<reference evidence="5 6" key="1">
    <citation type="submission" date="2019-04" db="EMBL/GenBank/DDBJ databases">
        <title>Friends and foes A comparative genomics studyof 23 Aspergillus species from section Flavi.</title>
        <authorList>
            <consortium name="DOE Joint Genome Institute"/>
            <person name="Kjaerbolling I."/>
            <person name="Vesth T."/>
            <person name="Frisvad J.C."/>
            <person name="Nybo J.L."/>
            <person name="Theobald S."/>
            <person name="Kildgaard S."/>
            <person name="Isbrandt T."/>
            <person name="Kuo A."/>
            <person name="Sato A."/>
            <person name="Lyhne E.K."/>
            <person name="Kogle M.E."/>
            <person name="Wiebenga A."/>
            <person name="Kun R.S."/>
            <person name="Lubbers R.J."/>
            <person name="Makela M.R."/>
            <person name="Barry K."/>
            <person name="Chovatia M."/>
            <person name="Clum A."/>
            <person name="Daum C."/>
            <person name="Haridas S."/>
            <person name="He G."/>
            <person name="LaButti K."/>
            <person name="Lipzen A."/>
            <person name="Mondo S."/>
            <person name="Riley R."/>
            <person name="Salamov A."/>
            <person name="Simmons B.A."/>
            <person name="Magnuson J.K."/>
            <person name="Henrissat B."/>
            <person name="Mortensen U.H."/>
            <person name="Larsen T.O."/>
            <person name="Devries R.P."/>
            <person name="Grigoriev I.V."/>
            <person name="Machida M."/>
            <person name="Baker S.E."/>
            <person name="Andersen M.R."/>
        </authorList>
    </citation>
    <scope>NUCLEOTIDE SEQUENCE [LARGE SCALE GENOMIC DNA]</scope>
    <source>
        <strain evidence="5 6">IBT 29228</strain>
    </source>
</reference>
<name>A0A5N7AZQ6_9EURO</name>
<dbReference type="SUPFAM" id="SSF52540">
    <property type="entry name" value="P-loop containing nucleoside triphosphate hydrolases"/>
    <property type="match status" value="1"/>
</dbReference>
<protein>
    <recommendedName>
        <fullName evidence="4">Nephrocystin 3-like N-terminal domain-containing protein</fullName>
    </recommendedName>
</protein>
<gene>
    <name evidence="5" type="ORF">BDV26DRAFT_268341</name>
</gene>
<accession>A0A5N7AZQ6</accession>
<dbReference type="PROSITE" id="PS50088">
    <property type="entry name" value="ANK_REPEAT"/>
    <property type="match status" value="1"/>
</dbReference>
<proteinExistence type="predicted"/>
<feature type="region of interest" description="Disordered" evidence="3">
    <location>
        <begin position="14"/>
        <end position="47"/>
    </location>
</feature>
<dbReference type="SMART" id="SM00248">
    <property type="entry name" value="ANK"/>
    <property type="match status" value="6"/>
</dbReference>
<dbReference type="Pfam" id="PF24883">
    <property type="entry name" value="NPHP3_N"/>
    <property type="match status" value="1"/>
</dbReference>
<dbReference type="OrthoDB" id="7464126at2759"/>
<dbReference type="PANTHER" id="PTHR10039:SF16">
    <property type="entry name" value="GPI INOSITOL-DEACYLASE"/>
    <property type="match status" value="1"/>
</dbReference>
<evidence type="ECO:0000256" key="3">
    <source>
        <dbReference type="SAM" id="MobiDB-lite"/>
    </source>
</evidence>
<dbReference type="InterPro" id="IPR002110">
    <property type="entry name" value="Ankyrin_rpt"/>
</dbReference>
<sequence>MKDRLKHIFRSPLSLCRGSRPPSDSADHSQKRGCITGLPLDTPTSPSTPPVADFWQKALQRLSLEDQLLIQKHTTSQSTTYIVSDVPAFLIEQVRQKRELCERRRWDINFNGYTFQLRDIADKVMTWLEKLKTIGDIAVNADSIHARLPWAGIRPLLLVATADRETMGPLLLGLDKVLYLIDRCTVYELLYPYDPRIERAHHNLEATVIELYVLILQLLLTAIRAYERSAKRSTPTAFWTLDCISDYNARFEAIVPRIDYEAQNCERCYSRLDYIISIHYTENLKLILEDIERAKALENEFQNVVNSFQNKQRLLEDKWRDDVLRWISDIPSEDHHTMARTGRAANTGGWFFKQREFQDWQSSKDSSIFWLHGIPGTGKTKLVSRVIDELLQIQGQRLAYFYCNRSEELRRKPKEILRSFVKQLSIAEDQTVTHTSLLQIYNDKRRRGFLSKGLSLEESEALLAQLISTYPKTILIVDALDEIEEVSRQRLISYFSRLVEQIQSLKIFVSSRRNEDIASRLKTKASVGINATNSQDDIVKFVSKEIEENEKNRTSPISAELKSDIVRVLLDKSRGMFQWAALQITELLSLALEVDIRERLRCLPCDLQGAYDEIYQRILGSGGSKPRIATRALQWVICSEKPLTADALVFLVCQDPEIDTLIAPYVDIRFILKSCSGLLVIDPWKFCRPSHLSVNEYFENLWGIGMCHVSAAKICLTHMLVASNRFSQESSTYSAMADNFLTYATQNWFVHIRIYEHCIENTGDGIDLRLSQLVEKFLGHIEESGPAYRSWCERCKQLPGFPIEDLKPFSNPVLAVCRFGLYRVPLTWWESKRIDPKQTNKAANSLLVLTVFSENEYAVKKLLSLGADANRQLDGLLCSGSALGAAASTGNREIIKLLLRAGAQINQKHTGGIYGSALVASVASSKGRKVTQLLLDSGADINQELDCGIFGSALAAATTRGDSGYGSNITQLLLHAGANVKQALTSGNYGSALAAAASTPISHGTIKLLLASGADVNQRLTWGKYGSALAAAALSSTENTSLLLSAGADVNQMLTSGLYGSALAAAAYSQAKQTVKLLLDAGADVNQKLASGLYGSSLAAAVAKQGADKEIVQLLLDAGADVNQKLSSGLYSNVLEAARARTRPEIYDILLEVAVRKNQRNIEHISLGVSKHKDRKST</sequence>
<evidence type="ECO:0000256" key="2">
    <source>
        <dbReference type="PROSITE-ProRule" id="PRU00023"/>
    </source>
</evidence>
<evidence type="ECO:0000259" key="4">
    <source>
        <dbReference type="Pfam" id="PF24883"/>
    </source>
</evidence>
<keyword evidence="2" id="KW-0040">ANK repeat</keyword>
<dbReference type="PROSITE" id="PS50297">
    <property type="entry name" value="ANK_REP_REGION"/>
    <property type="match status" value="1"/>
</dbReference>
<evidence type="ECO:0000313" key="5">
    <source>
        <dbReference type="EMBL" id="KAE8375243.1"/>
    </source>
</evidence>
<dbReference type="EMBL" id="ML736265">
    <property type="protein sequence ID" value="KAE8375243.1"/>
    <property type="molecule type" value="Genomic_DNA"/>
</dbReference>
<dbReference type="Gene3D" id="1.25.40.20">
    <property type="entry name" value="Ankyrin repeat-containing domain"/>
    <property type="match status" value="1"/>
</dbReference>
<dbReference type="InterPro" id="IPR027417">
    <property type="entry name" value="P-loop_NTPase"/>
</dbReference>
<organism evidence="5 6">
    <name type="scientific">Aspergillus bertholletiae</name>
    <dbReference type="NCBI Taxonomy" id="1226010"/>
    <lineage>
        <taxon>Eukaryota</taxon>
        <taxon>Fungi</taxon>
        <taxon>Dikarya</taxon>
        <taxon>Ascomycota</taxon>
        <taxon>Pezizomycotina</taxon>
        <taxon>Eurotiomycetes</taxon>
        <taxon>Eurotiomycetidae</taxon>
        <taxon>Eurotiales</taxon>
        <taxon>Aspergillaceae</taxon>
        <taxon>Aspergillus</taxon>
        <taxon>Aspergillus subgen. Circumdati</taxon>
    </lineage>
</organism>
<dbReference type="AlphaFoldDB" id="A0A5N7AZQ6"/>
<dbReference type="Gene3D" id="3.40.50.300">
    <property type="entry name" value="P-loop containing nucleotide triphosphate hydrolases"/>
    <property type="match status" value="1"/>
</dbReference>
<evidence type="ECO:0000256" key="1">
    <source>
        <dbReference type="ARBA" id="ARBA00022737"/>
    </source>
</evidence>
<feature type="repeat" description="ANK" evidence="2">
    <location>
        <begin position="878"/>
        <end position="910"/>
    </location>
</feature>
<keyword evidence="6" id="KW-1185">Reference proteome</keyword>
<feature type="domain" description="Nephrocystin 3-like N-terminal" evidence="4">
    <location>
        <begin position="346"/>
        <end position="512"/>
    </location>
</feature>
<dbReference type="InterPro" id="IPR056884">
    <property type="entry name" value="NPHP3-like_N"/>
</dbReference>
<dbReference type="Proteomes" id="UP000326198">
    <property type="component" value="Unassembled WGS sequence"/>
</dbReference>